<feature type="region of interest" description="Disordered" evidence="1">
    <location>
        <begin position="121"/>
        <end position="178"/>
    </location>
</feature>
<feature type="compositionally biased region" description="Polar residues" evidence="1">
    <location>
        <begin position="136"/>
        <end position="150"/>
    </location>
</feature>
<protein>
    <submittedName>
        <fullName evidence="2">Uncharacterized protein</fullName>
    </submittedName>
</protein>
<accession>A0A4Y7TZ22</accession>
<evidence type="ECO:0000313" key="3">
    <source>
        <dbReference type="Proteomes" id="UP000298030"/>
    </source>
</evidence>
<sequence>MGPRIQRHFAPLSLRSRFGLQRLLTPPPSSRRRIYPIVDFNPVTLSKSPSPPQSSQDREGEYRVLLDEARPYLNLLVRQHLQPEKYGKQRGGKIKEVVTEVVTRYPALTPFKDQLPGAVKDALESSLTPPKKGTGLSKSRQQSQPTSTTGRARPRAAKTPSPSTFRAVDSQSDNSSEE</sequence>
<dbReference type="AlphaFoldDB" id="A0A4Y7TZ22"/>
<evidence type="ECO:0000313" key="2">
    <source>
        <dbReference type="EMBL" id="TEB39427.1"/>
    </source>
</evidence>
<gene>
    <name evidence="2" type="ORF">FA13DRAFT_1784183</name>
</gene>
<dbReference type="Proteomes" id="UP000298030">
    <property type="component" value="Unassembled WGS sequence"/>
</dbReference>
<evidence type="ECO:0000256" key="1">
    <source>
        <dbReference type="SAM" id="MobiDB-lite"/>
    </source>
</evidence>
<comment type="caution">
    <text evidence="2">The sequence shown here is derived from an EMBL/GenBank/DDBJ whole genome shotgun (WGS) entry which is preliminary data.</text>
</comment>
<name>A0A4Y7TZ22_COPMI</name>
<proteinExistence type="predicted"/>
<organism evidence="2 3">
    <name type="scientific">Coprinellus micaceus</name>
    <name type="common">Glistening ink-cap mushroom</name>
    <name type="synonym">Coprinus micaceus</name>
    <dbReference type="NCBI Taxonomy" id="71717"/>
    <lineage>
        <taxon>Eukaryota</taxon>
        <taxon>Fungi</taxon>
        <taxon>Dikarya</taxon>
        <taxon>Basidiomycota</taxon>
        <taxon>Agaricomycotina</taxon>
        <taxon>Agaricomycetes</taxon>
        <taxon>Agaricomycetidae</taxon>
        <taxon>Agaricales</taxon>
        <taxon>Agaricineae</taxon>
        <taxon>Psathyrellaceae</taxon>
        <taxon>Coprinellus</taxon>
    </lineage>
</organism>
<feature type="compositionally biased region" description="Polar residues" evidence="1">
    <location>
        <begin position="160"/>
        <end position="178"/>
    </location>
</feature>
<keyword evidence="3" id="KW-1185">Reference proteome</keyword>
<reference evidence="2 3" key="1">
    <citation type="journal article" date="2019" name="Nat. Ecol. Evol.">
        <title>Megaphylogeny resolves global patterns of mushroom evolution.</title>
        <authorList>
            <person name="Varga T."/>
            <person name="Krizsan K."/>
            <person name="Foldi C."/>
            <person name="Dima B."/>
            <person name="Sanchez-Garcia M."/>
            <person name="Sanchez-Ramirez S."/>
            <person name="Szollosi G.J."/>
            <person name="Szarkandi J.G."/>
            <person name="Papp V."/>
            <person name="Albert L."/>
            <person name="Andreopoulos W."/>
            <person name="Angelini C."/>
            <person name="Antonin V."/>
            <person name="Barry K.W."/>
            <person name="Bougher N.L."/>
            <person name="Buchanan P."/>
            <person name="Buyck B."/>
            <person name="Bense V."/>
            <person name="Catcheside P."/>
            <person name="Chovatia M."/>
            <person name="Cooper J."/>
            <person name="Damon W."/>
            <person name="Desjardin D."/>
            <person name="Finy P."/>
            <person name="Geml J."/>
            <person name="Haridas S."/>
            <person name="Hughes K."/>
            <person name="Justo A."/>
            <person name="Karasinski D."/>
            <person name="Kautmanova I."/>
            <person name="Kiss B."/>
            <person name="Kocsube S."/>
            <person name="Kotiranta H."/>
            <person name="LaButti K.M."/>
            <person name="Lechner B.E."/>
            <person name="Liimatainen K."/>
            <person name="Lipzen A."/>
            <person name="Lukacs Z."/>
            <person name="Mihaltcheva S."/>
            <person name="Morgado L.N."/>
            <person name="Niskanen T."/>
            <person name="Noordeloos M.E."/>
            <person name="Ohm R.A."/>
            <person name="Ortiz-Santana B."/>
            <person name="Ovrebo C."/>
            <person name="Racz N."/>
            <person name="Riley R."/>
            <person name="Savchenko A."/>
            <person name="Shiryaev A."/>
            <person name="Soop K."/>
            <person name="Spirin V."/>
            <person name="Szebenyi C."/>
            <person name="Tomsovsky M."/>
            <person name="Tulloss R.E."/>
            <person name="Uehling J."/>
            <person name="Grigoriev I.V."/>
            <person name="Vagvolgyi C."/>
            <person name="Papp T."/>
            <person name="Martin F.M."/>
            <person name="Miettinen O."/>
            <person name="Hibbett D.S."/>
            <person name="Nagy L.G."/>
        </authorList>
    </citation>
    <scope>NUCLEOTIDE SEQUENCE [LARGE SCALE GENOMIC DNA]</scope>
    <source>
        <strain evidence="2 3">FP101781</strain>
    </source>
</reference>
<dbReference type="EMBL" id="QPFP01000001">
    <property type="protein sequence ID" value="TEB39427.1"/>
    <property type="molecule type" value="Genomic_DNA"/>
</dbReference>